<dbReference type="Pfam" id="PF00472">
    <property type="entry name" value="RF-1"/>
    <property type="match status" value="1"/>
</dbReference>
<gene>
    <name evidence="3" type="ORF">SAMN04488502_101515</name>
</gene>
<dbReference type="InterPro" id="IPR045853">
    <property type="entry name" value="Pep_chain_release_fac_I_sf"/>
</dbReference>
<dbReference type="PROSITE" id="PS00745">
    <property type="entry name" value="RF_PROK_I"/>
    <property type="match status" value="1"/>
</dbReference>
<dbReference type="InterPro" id="IPR000352">
    <property type="entry name" value="Pep_chain_release_fac_I"/>
</dbReference>
<dbReference type="OrthoDB" id="9815709at2"/>
<organism evidence="3 4">
    <name type="scientific">Dendrosporobacter quercicolus</name>
    <dbReference type="NCBI Taxonomy" id="146817"/>
    <lineage>
        <taxon>Bacteria</taxon>
        <taxon>Bacillati</taxon>
        <taxon>Bacillota</taxon>
        <taxon>Negativicutes</taxon>
        <taxon>Selenomonadales</taxon>
        <taxon>Sporomusaceae</taxon>
        <taxon>Dendrosporobacter</taxon>
    </lineage>
</organism>
<keyword evidence="4" id="KW-1185">Reference proteome</keyword>
<name>A0A1G9LZN7_9FIRM</name>
<dbReference type="Gene3D" id="3.30.70.1660">
    <property type="match status" value="1"/>
</dbReference>
<dbReference type="RefSeq" id="WP_092067964.1">
    <property type="nucleotide sequence ID" value="NZ_FNHB01000001.1"/>
</dbReference>
<dbReference type="PANTHER" id="PTHR43804">
    <property type="entry name" value="LD18447P"/>
    <property type="match status" value="1"/>
</dbReference>
<evidence type="ECO:0000259" key="2">
    <source>
        <dbReference type="PROSITE" id="PS00745"/>
    </source>
</evidence>
<dbReference type="NCBIfam" id="TIGR03072">
    <property type="entry name" value="release_prfH"/>
    <property type="match status" value="1"/>
</dbReference>
<reference evidence="3 4" key="1">
    <citation type="submission" date="2016-10" db="EMBL/GenBank/DDBJ databases">
        <authorList>
            <person name="de Groot N.N."/>
        </authorList>
    </citation>
    <scope>NUCLEOTIDE SEQUENCE [LARGE SCALE GENOMIC DNA]</scope>
    <source>
        <strain evidence="3 4">DSM 1736</strain>
    </source>
</reference>
<dbReference type="InterPro" id="IPR050057">
    <property type="entry name" value="Prokaryotic/Mito_RF"/>
</dbReference>
<feature type="domain" description="Prokaryotic-type class I peptide chain release factors" evidence="2">
    <location>
        <begin position="107"/>
        <end position="123"/>
    </location>
</feature>
<sequence>MEWQISSGRGPAECELAVGKYASVIVKENADITIRQRTPGSQYGCYKSIIIESERDLRYLEGTVKWICQSPFRTKHKRKNWFIDVSPVEKIDCTDIDSTLIRFEIFRSSGKGGQNVNKVETGVRATYVPLGISAISTDERSQHMNRKLAQERLLKLIAEQDADDKCATDRHNWIERNSLIRGNAVRVYEGLDFKRVL</sequence>
<comment type="similarity">
    <text evidence="1">Belongs to the prokaryotic/mitochondrial release factor family.</text>
</comment>
<dbReference type="EMBL" id="FNHB01000001">
    <property type="protein sequence ID" value="SDL67353.1"/>
    <property type="molecule type" value="Genomic_DNA"/>
</dbReference>
<dbReference type="InterPro" id="IPR017509">
    <property type="entry name" value="PrfH"/>
</dbReference>
<evidence type="ECO:0000313" key="3">
    <source>
        <dbReference type="EMBL" id="SDL67353.1"/>
    </source>
</evidence>
<proteinExistence type="inferred from homology"/>
<dbReference type="AlphaFoldDB" id="A0A1G9LZN7"/>
<dbReference type="STRING" id="146817.SAMN04488502_101515"/>
<dbReference type="SUPFAM" id="SSF75620">
    <property type="entry name" value="Release factor"/>
    <property type="match status" value="1"/>
</dbReference>
<evidence type="ECO:0000313" key="4">
    <source>
        <dbReference type="Proteomes" id="UP000214880"/>
    </source>
</evidence>
<dbReference type="GO" id="GO:0003747">
    <property type="term" value="F:translation release factor activity"/>
    <property type="evidence" value="ECO:0007669"/>
    <property type="project" value="InterPro"/>
</dbReference>
<evidence type="ECO:0000256" key="1">
    <source>
        <dbReference type="ARBA" id="ARBA00010835"/>
    </source>
</evidence>
<dbReference type="PANTHER" id="PTHR43804:SF9">
    <property type="entry name" value="PEPTIDE CHAIN RELEASE FACTOR HOMOLOG-RELATED"/>
    <property type="match status" value="1"/>
</dbReference>
<protein>
    <submittedName>
        <fullName evidence="3">Peptide chain release factor</fullName>
    </submittedName>
</protein>
<accession>A0A1G9LZN7</accession>
<dbReference type="Proteomes" id="UP000214880">
    <property type="component" value="Unassembled WGS sequence"/>
</dbReference>
<dbReference type="Gene3D" id="3.30.160.20">
    <property type="match status" value="1"/>
</dbReference>